<evidence type="ECO:0000256" key="4">
    <source>
        <dbReference type="ARBA" id="ARBA00022989"/>
    </source>
</evidence>
<dbReference type="Pfam" id="PF03788">
    <property type="entry name" value="LrgA"/>
    <property type="match status" value="1"/>
</dbReference>
<feature type="transmembrane region" description="Helical" evidence="6">
    <location>
        <begin position="12"/>
        <end position="36"/>
    </location>
</feature>
<dbReference type="RefSeq" id="WP_029098436.1">
    <property type="nucleotide sequence ID" value="NZ_JAPYYP010000045.1"/>
</dbReference>
<dbReference type="PANTHER" id="PTHR33931:SF2">
    <property type="entry name" value="HOLIN-LIKE PROTEIN CIDA"/>
    <property type="match status" value="1"/>
</dbReference>
<dbReference type="Proteomes" id="UP001151071">
    <property type="component" value="Unassembled WGS sequence"/>
</dbReference>
<comment type="caution">
    <text evidence="7">The sequence shown here is derived from an EMBL/GenBank/DDBJ whole genome shotgun (WGS) entry which is preliminary data.</text>
</comment>
<evidence type="ECO:0000256" key="6">
    <source>
        <dbReference type="SAM" id="Phobius"/>
    </source>
</evidence>
<keyword evidence="3 6" id="KW-0812">Transmembrane</keyword>
<evidence type="ECO:0000313" key="7">
    <source>
        <dbReference type="EMBL" id="MDA5110818.1"/>
    </source>
</evidence>
<dbReference type="PANTHER" id="PTHR33931">
    <property type="entry name" value="HOLIN-LIKE PROTEIN CIDA-RELATED"/>
    <property type="match status" value="1"/>
</dbReference>
<keyword evidence="8" id="KW-1185">Reference proteome</keyword>
<evidence type="ECO:0000256" key="3">
    <source>
        <dbReference type="ARBA" id="ARBA00022692"/>
    </source>
</evidence>
<keyword evidence="5 6" id="KW-0472">Membrane</keyword>
<accession>A0A9X3TUR8</accession>
<sequence>MLYGIAVLVTDFFALPVPPVLTGMVLFFLLLVTGVLKPAHFEHSSGLFYRHMALFLVPSIVGVMKYWGILRQQGWALFLIIVVSTIFVLITTAWVAMLCKQGGKQNDGG</sequence>
<keyword evidence="4 6" id="KW-1133">Transmembrane helix</keyword>
<dbReference type="AlphaFoldDB" id="A0A9X3TUR8"/>
<feature type="transmembrane region" description="Helical" evidence="6">
    <location>
        <begin position="75"/>
        <end position="96"/>
    </location>
</feature>
<evidence type="ECO:0000256" key="5">
    <source>
        <dbReference type="ARBA" id="ARBA00023136"/>
    </source>
</evidence>
<keyword evidence="2" id="KW-1003">Cell membrane</keyword>
<reference evidence="7" key="1">
    <citation type="submission" date="2022-12" db="EMBL/GenBank/DDBJ databases">
        <title>Draft genome sequence of the thermophilic strain Brevibacillus thermoruber HT42, isolated from Los Humeros, Puebla, Mexico, with biotechnological potential.</title>
        <authorList>
            <person name="Lara Sanchez J."/>
            <person name="Solis Palacios R."/>
            <person name="Bustos Baena A.S."/>
            <person name="Ruz Baez A.E."/>
            <person name="Espinosa Luna G."/>
            <person name="Oliart Ros R.M."/>
        </authorList>
    </citation>
    <scope>NUCLEOTIDE SEQUENCE</scope>
    <source>
        <strain evidence="7">HT42</strain>
    </source>
</reference>
<proteinExistence type="predicted"/>
<evidence type="ECO:0000256" key="2">
    <source>
        <dbReference type="ARBA" id="ARBA00022475"/>
    </source>
</evidence>
<dbReference type="EMBL" id="JAPYYP010000045">
    <property type="protein sequence ID" value="MDA5110818.1"/>
    <property type="molecule type" value="Genomic_DNA"/>
</dbReference>
<organism evidence="7 8">
    <name type="scientific">Brevibacillus thermoruber</name>
    <dbReference type="NCBI Taxonomy" id="33942"/>
    <lineage>
        <taxon>Bacteria</taxon>
        <taxon>Bacillati</taxon>
        <taxon>Bacillota</taxon>
        <taxon>Bacilli</taxon>
        <taxon>Bacillales</taxon>
        <taxon>Paenibacillaceae</taxon>
        <taxon>Brevibacillus</taxon>
    </lineage>
</organism>
<dbReference type="InterPro" id="IPR005538">
    <property type="entry name" value="LrgA/CidA"/>
</dbReference>
<feature type="transmembrane region" description="Helical" evidence="6">
    <location>
        <begin position="48"/>
        <end position="69"/>
    </location>
</feature>
<protein>
    <submittedName>
        <fullName evidence="7">CidA/LrgA family protein</fullName>
    </submittedName>
</protein>
<dbReference type="GO" id="GO:0005886">
    <property type="term" value="C:plasma membrane"/>
    <property type="evidence" value="ECO:0007669"/>
    <property type="project" value="UniProtKB-SubCell"/>
</dbReference>
<evidence type="ECO:0000256" key="1">
    <source>
        <dbReference type="ARBA" id="ARBA00004651"/>
    </source>
</evidence>
<gene>
    <name evidence="7" type="ORF">O3V59_20985</name>
</gene>
<name>A0A9X3TUR8_9BACL</name>
<evidence type="ECO:0000313" key="8">
    <source>
        <dbReference type="Proteomes" id="UP001151071"/>
    </source>
</evidence>
<comment type="subcellular location">
    <subcellularLocation>
        <location evidence="1">Cell membrane</location>
        <topology evidence="1">Multi-pass membrane protein</topology>
    </subcellularLocation>
</comment>